<feature type="transmembrane region" description="Helical" evidence="13">
    <location>
        <begin position="200"/>
        <end position="221"/>
    </location>
</feature>
<dbReference type="Gene3D" id="2.40.128.110">
    <property type="entry name" value="Lipid/polyisoprenoid-binding, YceI-like"/>
    <property type="match status" value="1"/>
</dbReference>
<dbReference type="STRING" id="318586.Pden_1745"/>
<evidence type="ECO:0000256" key="2">
    <source>
        <dbReference type="ARBA" id="ARBA00004651"/>
    </source>
</evidence>
<evidence type="ECO:0000256" key="5">
    <source>
        <dbReference type="ARBA" id="ARBA00022617"/>
    </source>
</evidence>
<evidence type="ECO:0000259" key="14">
    <source>
        <dbReference type="SMART" id="SM00867"/>
    </source>
</evidence>
<dbReference type="KEGG" id="pde:Pden_1745"/>
<evidence type="ECO:0000256" key="7">
    <source>
        <dbReference type="ARBA" id="ARBA00022723"/>
    </source>
</evidence>
<evidence type="ECO:0000256" key="8">
    <source>
        <dbReference type="ARBA" id="ARBA00022982"/>
    </source>
</evidence>
<evidence type="ECO:0000256" key="11">
    <source>
        <dbReference type="ARBA" id="ARBA00023136"/>
    </source>
</evidence>
<comment type="similarity">
    <text evidence="12">Belongs to the cytochrome b561 family.</text>
</comment>
<proteinExistence type="inferred from homology"/>
<gene>
    <name evidence="15" type="ordered locus">Pden_1745</name>
</gene>
<evidence type="ECO:0000256" key="6">
    <source>
        <dbReference type="ARBA" id="ARBA00022692"/>
    </source>
</evidence>
<evidence type="ECO:0000256" key="1">
    <source>
        <dbReference type="ARBA" id="ARBA00001970"/>
    </source>
</evidence>
<keyword evidence="9 13" id="KW-1133">Transmembrane helix</keyword>
<dbReference type="GeneID" id="93450137"/>
<keyword evidence="3" id="KW-0813">Transport</keyword>
<dbReference type="SMART" id="SM00867">
    <property type="entry name" value="YceI"/>
    <property type="match status" value="1"/>
</dbReference>
<dbReference type="GO" id="GO:0009055">
    <property type="term" value="F:electron transfer activity"/>
    <property type="evidence" value="ECO:0007669"/>
    <property type="project" value="InterPro"/>
</dbReference>
<dbReference type="SUPFAM" id="SSF81342">
    <property type="entry name" value="Transmembrane di-heme cytochromes"/>
    <property type="match status" value="1"/>
</dbReference>
<reference evidence="16" key="1">
    <citation type="submission" date="2006-12" db="EMBL/GenBank/DDBJ databases">
        <title>Complete sequence of chromosome 1 of Paracoccus denitrificans PD1222.</title>
        <authorList>
            <person name="Copeland A."/>
            <person name="Lucas S."/>
            <person name="Lapidus A."/>
            <person name="Barry K."/>
            <person name="Detter J.C."/>
            <person name="Glavina del Rio T."/>
            <person name="Hammon N."/>
            <person name="Israni S."/>
            <person name="Dalin E."/>
            <person name="Tice H."/>
            <person name="Pitluck S."/>
            <person name="Munk A.C."/>
            <person name="Brettin T."/>
            <person name="Bruce D."/>
            <person name="Han C."/>
            <person name="Tapia R."/>
            <person name="Gilna P."/>
            <person name="Schmutz J."/>
            <person name="Larimer F."/>
            <person name="Land M."/>
            <person name="Hauser L."/>
            <person name="Kyrpides N."/>
            <person name="Lykidis A."/>
            <person name="Spiro S."/>
            <person name="Richardson D.J."/>
            <person name="Moir J.W.B."/>
            <person name="Ferguson S.J."/>
            <person name="van Spanning R.J.M."/>
            <person name="Richardson P."/>
        </authorList>
    </citation>
    <scope>NUCLEOTIDE SEQUENCE [LARGE SCALE GENOMIC DNA]</scope>
    <source>
        <strain evidence="16">Pd 1222</strain>
    </source>
</reference>
<dbReference type="Gene3D" id="1.20.950.20">
    <property type="entry name" value="Transmembrane di-heme cytochromes, Chain C"/>
    <property type="match status" value="1"/>
</dbReference>
<evidence type="ECO:0000256" key="4">
    <source>
        <dbReference type="ARBA" id="ARBA00022475"/>
    </source>
</evidence>
<evidence type="ECO:0000313" key="16">
    <source>
        <dbReference type="Proteomes" id="UP000000361"/>
    </source>
</evidence>
<dbReference type="HOGENOM" id="CLU_050495_0_0_5"/>
<evidence type="ECO:0000256" key="3">
    <source>
        <dbReference type="ARBA" id="ARBA00022448"/>
    </source>
</evidence>
<keyword evidence="8" id="KW-0249">Electron transport</keyword>
<dbReference type="PANTHER" id="PTHR30529:SF1">
    <property type="entry name" value="CYTOCHROME B561 HOMOLOG 2"/>
    <property type="match status" value="1"/>
</dbReference>
<keyword evidence="10" id="KW-0408">Iron</keyword>
<dbReference type="EnsemblBacteria" id="ABL69842">
    <property type="protein sequence ID" value="ABL69842"/>
    <property type="gene ID" value="Pden_1745"/>
</dbReference>
<feature type="transmembrane region" description="Helical" evidence="13">
    <location>
        <begin position="96"/>
        <end position="115"/>
    </location>
</feature>
<evidence type="ECO:0000256" key="9">
    <source>
        <dbReference type="ARBA" id="ARBA00022989"/>
    </source>
</evidence>
<dbReference type="eggNOG" id="COG2353">
    <property type="taxonomic scope" value="Bacteria"/>
</dbReference>
<dbReference type="eggNOG" id="COG3038">
    <property type="taxonomic scope" value="Bacteria"/>
</dbReference>
<dbReference type="GO" id="GO:0005886">
    <property type="term" value="C:plasma membrane"/>
    <property type="evidence" value="ECO:0007669"/>
    <property type="project" value="UniProtKB-SubCell"/>
</dbReference>
<evidence type="ECO:0000313" key="15">
    <source>
        <dbReference type="EMBL" id="ABL69842.1"/>
    </source>
</evidence>
<feature type="transmembrane region" description="Helical" evidence="13">
    <location>
        <begin position="55"/>
        <end position="75"/>
    </location>
</feature>
<keyword evidence="6 13" id="KW-0812">Transmembrane</keyword>
<organism evidence="15 16">
    <name type="scientific">Paracoccus denitrificans (strain Pd 1222)</name>
    <dbReference type="NCBI Taxonomy" id="318586"/>
    <lineage>
        <taxon>Bacteria</taxon>
        <taxon>Pseudomonadati</taxon>
        <taxon>Pseudomonadota</taxon>
        <taxon>Alphaproteobacteria</taxon>
        <taxon>Rhodobacterales</taxon>
        <taxon>Paracoccaceae</taxon>
        <taxon>Paracoccus</taxon>
    </lineage>
</organism>
<dbReference type="InterPro" id="IPR036761">
    <property type="entry name" value="TTHA0802/YceI-like_sf"/>
</dbReference>
<sequence length="406" mass="42956">MKASNTARAYGWVARFFHWTVAVLILAAIAVGLYADNLPEGGESQLQAIFAAYSLHKTVGMAALALVALRILWTLTQPKPRPLHPGRRLETLGAELVHWALWIGMIVMPLSGWLLHSAAPGGFARILWPFGQRLPFVPEDLALSERFAAFHEFGWWLLAGLIALHVIGALKHAIIDRDGTMNRMAGDPGRAPEPPAARPGVLPHVLAAMAALAIWVGVAFIPAGSSDMQEPAAAASVPASTPATVPEAGWAVEQGTLEIEVTQAGSAVAGQFGQWQADIVYDPESRTGRVAVSVDIASLTLGAVSDAAKGPDFLNAAAHPVATFEAEILPPPAEDQPHVAHGRLTIAGQTIETDLPFALTVQDDVAQAQGRMRVDRRDFGIGAGYADEGTVGFGVEIGFALSAKQQ</sequence>
<feature type="transmembrane region" description="Helical" evidence="13">
    <location>
        <begin position="12"/>
        <end position="35"/>
    </location>
</feature>
<dbReference type="Pfam" id="PF01292">
    <property type="entry name" value="Ni_hydr_CYTB"/>
    <property type="match status" value="1"/>
</dbReference>
<feature type="transmembrane region" description="Helical" evidence="13">
    <location>
        <begin position="153"/>
        <end position="174"/>
    </location>
</feature>
<dbReference type="GO" id="GO:0020037">
    <property type="term" value="F:heme binding"/>
    <property type="evidence" value="ECO:0007669"/>
    <property type="project" value="TreeGrafter"/>
</dbReference>
<evidence type="ECO:0000256" key="12">
    <source>
        <dbReference type="ARBA" id="ARBA00037975"/>
    </source>
</evidence>
<dbReference type="SUPFAM" id="SSF101874">
    <property type="entry name" value="YceI-like"/>
    <property type="match status" value="1"/>
</dbReference>
<dbReference type="Pfam" id="PF04264">
    <property type="entry name" value="YceI"/>
    <property type="match status" value="1"/>
</dbReference>
<comment type="cofactor">
    <cofactor evidence="1">
        <name>heme b</name>
        <dbReference type="ChEBI" id="CHEBI:60344"/>
    </cofactor>
</comment>
<keyword evidence="5" id="KW-0349">Heme</keyword>
<dbReference type="GO" id="GO:0046872">
    <property type="term" value="F:metal ion binding"/>
    <property type="evidence" value="ECO:0007669"/>
    <property type="project" value="UniProtKB-KW"/>
</dbReference>
<keyword evidence="4" id="KW-1003">Cell membrane</keyword>
<name>A1B2U8_PARDP</name>
<dbReference type="InterPro" id="IPR007372">
    <property type="entry name" value="Lipid/polyisoprenoid-bd_YceI"/>
</dbReference>
<accession>A1B2U8</accession>
<dbReference type="GO" id="GO:0022904">
    <property type="term" value="P:respiratory electron transport chain"/>
    <property type="evidence" value="ECO:0007669"/>
    <property type="project" value="InterPro"/>
</dbReference>
<dbReference type="InterPro" id="IPR016174">
    <property type="entry name" value="Di-haem_cyt_TM"/>
</dbReference>
<feature type="domain" description="Lipid/polyisoprenoid-binding YceI-like" evidence="14">
    <location>
        <begin position="249"/>
        <end position="404"/>
    </location>
</feature>
<comment type="subcellular location">
    <subcellularLocation>
        <location evidence="2">Cell membrane</location>
        <topology evidence="2">Multi-pass membrane protein</topology>
    </subcellularLocation>
</comment>
<protein>
    <submittedName>
        <fullName evidence="15">Cytochrome B561</fullName>
    </submittedName>
</protein>
<keyword evidence="7" id="KW-0479">Metal-binding</keyword>
<dbReference type="InterPro" id="IPR052168">
    <property type="entry name" value="Cytochrome_b561_oxidase"/>
</dbReference>
<evidence type="ECO:0000256" key="10">
    <source>
        <dbReference type="ARBA" id="ARBA00023004"/>
    </source>
</evidence>
<dbReference type="OrthoDB" id="1247465at2"/>
<dbReference type="EMBL" id="CP000489">
    <property type="protein sequence ID" value="ABL69842.1"/>
    <property type="molecule type" value="Genomic_DNA"/>
</dbReference>
<dbReference type="PANTHER" id="PTHR30529">
    <property type="entry name" value="CYTOCHROME B561"/>
    <property type="match status" value="1"/>
</dbReference>
<keyword evidence="11 13" id="KW-0472">Membrane</keyword>
<dbReference type="InterPro" id="IPR011577">
    <property type="entry name" value="Cyt_b561_bac/Ni-Hgenase"/>
</dbReference>
<evidence type="ECO:0000256" key="13">
    <source>
        <dbReference type="SAM" id="Phobius"/>
    </source>
</evidence>
<dbReference type="Proteomes" id="UP000000361">
    <property type="component" value="Chromosome 1"/>
</dbReference>
<dbReference type="RefSeq" id="WP_011748040.1">
    <property type="nucleotide sequence ID" value="NC_008686.1"/>
</dbReference>
<keyword evidence="16" id="KW-1185">Reference proteome</keyword>
<dbReference type="AlphaFoldDB" id="A1B2U8"/>